<evidence type="ECO:0000313" key="2">
    <source>
        <dbReference type="EMBL" id="ABJ11428.1"/>
    </source>
</evidence>
<dbReference type="Proteomes" id="UP000000653">
    <property type="component" value="Chromosome"/>
</dbReference>
<organism evidence="2 3">
    <name type="scientific">Pseudomonas aeruginosa (strain UCBPP-PA14)</name>
    <dbReference type="NCBI Taxonomy" id="208963"/>
    <lineage>
        <taxon>Bacteria</taxon>
        <taxon>Pseudomonadati</taxon>
        <taxon>Pseudomonadota</taxon>
        <taxon>Gammaproteobacteria</taxon>
        <taxon>Pseudomonadales</taxon>
        <taxon>Pseudomonadaceae</taxon>
        <taxon>Pseudomonas</taxon>
    </lineage>
</organism>
<name>A0A0H2ZB27_PSEAB</name>
<sequence>MPAQQAEQAANLGLAGFQFLAQGVFAALLLQLHAFQFGARLAADLPLALLVGMLGAEGLLGLARAVLAHPLGGRLGLAARLGAGFAGFHERLHLRNVTQSE</sequence>
<evidence type="ECO:0000313" key="3">
    <source>
        <dbReference type="Proteomes" id="UP000000653"/>
    </source>
</evidence>
<proteinExistence type="predicted"/>
<protein>
    <submittedName>
        <fullName evidence="2">Uncharacterized protein</fullName>
    </submittedName>
</protein>
<dbReference type="HOGENOM" id="CLU_2289127_0_0_6"/>
<dbReference type="KEGG" id="pau:PA14_35550"/>
<dbReference type="EMBL" id="CP000438">
    <property type="protein sequence ID" value="ABJ11428.1"/>
    <property type="molecule type" value="Genomic_DNA"/>
</dbReference>
<gene>
    <name evidence="2" type="primary">pslO</name>
    <name evidence="2" type="ordered locus">PA14_35550</name>
</gene>
<feature type="transmembrane region" description="Helical" evidence="1">
    <location>
        <begin position="12"/>
        <end position="35"/>
    </location>
</feature>
<keyword evidence="1" id="KW-0472">Membrane</keyword>
<accession>A0A0H2ZB27</accession>
<evidence type="ECO:0000256" key="1">
    <source>
        <dbReference type="SAM" id="Phobius"/>
    </source>
</evidence>
<feature type="transmembrane region" description="Helical" evidence="1">
    <location>
        <begin position="47"/>
        <end position="67"/>
    </location>
</feature>
<reference evidence="2 3" key="1">
    <citation type="journal article" date="2006" name="Genome Biol.">
        <title>Genomic analysis reveals that Pseudomonas aeruginosa virulence is combinatorial.</title>
        <authorList>
            <person name="Lee D.G."/>
            <person name="Urbach J.M."/>
            <person name="Wu G."/>
            <person name="Liberati N.T."/>
            <person name="Feinbaum R.L."/>
            <person name="Miyata S."/>
            <person name="Diggins L.T."/>
            <person name="He J."/>
            <person name="Saucier M."/>
            <person name="Deziel E."/>
            <person name="Friedman L."/>
            <person name="Li L."/>
            <person name="Grills G."/>
            <person name="Montgomery K."/>
            <person name="Kucherlapati R."/>
            <person name="Rahme L.G."/>
            <person name="Ausubel F.M."/>
        </authorList>
    </citation>
    <scope>NUCLEOTIDE SEQUENCE [LARGE SCALE GENOMIC DNA]</scope>
    <source>
        <strain evidence="2 3">UCBPP-PA14</strain>
    </source>
</reference>
<keyword evidence="1" id="KW-0812">Transmembrane</keyword>
<dbReference type="AlphaFoldDB" id="A0A0H2ZB27"/>
<keyword evidence="1" id="KW-1133">Transmembrane helix</keyword>